<dbReference type="EMBL" id="FOTR01000004">
    <property type="protein sequence ID" value="SFL82499.1"/>
    <property type="molecule type" value="Genomic_DNA"/>
</dbReference>
<dbReference type="GO" id="GO:0004765">
    <property type="term" value="F:shikimate kinase activity"/>
    <property type="evidence" value="ECO:0007669"/>
    <property type="project" value="UniProtKB-UniRule"/>
</dbReference>
<feature type="binding site" evidence="11">
    <location>
        <position position="116"/>
    </location>
    <ligand>
        <name>ATP</name>
        <dbReference type="ChEBI" id="CHEBI:30616"/>
    </ligand>
</feature>
<dbReference type="SUPFAM" id="SSF52540">
    <property type="entry name" value="P-loop containing nucleoside triphosphate hydrolases"/>
    <property type="match status" value="1"/>
</dbReference>
<proteinExistence type="inferred from homology"/>
<keyword evidence="7 11" id="KW-0418">Kinase</keyword>
<evidence type="ECO:0000256" key="9">
    <source>
        <dbReference type="ARBA" id="ARBA00023141"/>
    </source>
</evidence>
<keyword evidence="9 11" id="KW-0057">Aromatic amino acid biosynthesis</keyword>
<evidence type="ECO:0000256" key="2">
    <source>
        <dbReference type="ARBA" id="ARBA00006997"/>
    </source>
</evidence>
<comment type="subcellular location">
    <subcellularLocation>
        <location evidence="11">Cytoplasm</location>
    </subcellularLocation>
</comment>
<evidence type="ECO:0000256" key="1">
    <source>
        <dbReference type="ARBA" id="ARBA00004842"/>
    </source>
</evidence>
<feature type="binding site" evidence="11">
    <location>
        <position position="78"/>
    </location>
    <ligand>
        <name>substrate</name>
    </ligand>
</feature>
<evidence type="ECO:0000256" key="11">
    <source>
        <dbReference type="HAMAP-Rule" id="MF_00109"/>
    </source>
</evidence>
<dbReference type="InterPro" id="IPR031322">
    <property type="entry name" value="Shikimate/glucono_kinase"/>
</dbReference>
<dbReference type="Proteomes" id="UP000198565">
    <property type="component" value="Unassembled WGS sequence"/>
</dbReference>
<sequence length="165" mass="19356">MRSIYLVGFMGSGKTSIATHLQSELKWTVQDTDQMIEDYYQMNIPSIFKEKGEETFREYETNILHQTNIKKTIVATGGGIIEKEVNREWLQTNGTVVFLQTSWEEIERRLVEDHSRPIWNNQSRDKQKLLEERLPKYFEVADYIIYTDSKSVEEIATEIISQINA</sequence>
<keyword evidence="11" id="KW-0479">Metal-binding</keyword>
<keyword evidence="6 11" id="KW-0547">Nucleotide-binding</keyword>
<comment type="pathway">
    <text evidence="1 11">Metabolic intermediate biosynthesis; chorismate biosynthesis; chorismate from D-erythrose 4-phosphate and phosphoenolpyruvate: step 5/7.</text>
</comment>
<dbReference type="CDD" id="cd00464">
    <property type="entry name" value="SK"/>
    <property type="match status" value="1"/>
</dbReference>
<name>A0A1I4KVC8_9BACI</name>
<dbReference type="AlphaFoldDB" id="A0A1I4KVC8"/>
<evidence type="ECO:0000256" key="7">
    <source>
        <dbReference type="ARBA" id="ARBA00022777"/>
    </source>
</evidence>
<comment type="function">
    <text evidence="11">Catalyzes the specific phosphorylation of the 3-hydroxyl group of shikimic acid using ATP as a cosubstrate.</text>
</comment>
<feature type="binding site" evidence="11">
    <location>
        <begin position="11"/>
        <end position="16"/>
    </location>
    <ligand>
        <name>ATP</name>
        <dbReference type="ChEBI" id="CHEBI:30616"/>
    </ligand>
</feature>
<keyword evidence="13" id="KW-1185">Reference proteome</keyword>
<dbReference type="GO" id="GO:0000287">
    <property type="term" value="F:magnesium ion binding"/>
    <property type="evidence" value="ECO:0007669"/>
    <property type="project" value="UniProtKB-UniRule"/>
</dbReference>
<evidence type="ECO:0000256" key="3">
    <source>
        <dbReference type="ARBA" id="ARBA00012154"/>
    </source>
</evidence>
<feature type="binding site" evidence="11">
    <location>
        <position position="33"/>
    </location>
    <ligand>
        <name>substrate</name>
    </ligand>
</feature>
<dbReference type="PRINTS" id="PR01100">
    <property type="entry name" value="SHIKIMTKNASE"/>
</dbReference>
<keyword evidence="11" id="KW-0460">Magnesium</keyword>
<feature type="binding site" evidence="11">
    <location>
        <position position="15"/>
    </location>
    <ligand>
        <name>Mg(2+)</name>
        <dbReference type="ChEBI" id="CHEBI:18420"/>
    </ligand>
</feature>
<evidence type="ECO:0000256" key="6">
    <source>
        <dbReference type="ARBA" id="ARBA00022741"/>
    </source>
</evidence>
<dbReference type="GO" id="GO:0009073">
    <property type="term" value="P:aromatic amino acid family biosynthetic process"/>
    <property type="evidence" value="ECO:0007669"/>
    <property type="project" value="UniProtKB-KW"/>
</dbReference>
<dbReference type="GO" id="GO:0008652">
    <property type="term" value="P:amino acid biosynthetic process"/>
    <property type="evidence" value="ECO:0007669"/>
    <property type="project" value="UniProtKB-KW"/>
</dbReference>
<dbReference type="InterPro" id="IPR023000">
    <property type="entry name" value="Shikimate_kinase_CS"/>
</dbReference>
<dbReference type="GO" id="GO:0009423">
    <property type="term" value="P:chorismate biosynthetic process"/>
    <property type="evidence" value="ECO:0007669"/>
    <property type="project" value="UniProtKB-UniRule"/>
</dbReference>
<dbReference type="PROSITE" id="PS01128">
    <property type="entry name" value="SHIKIMATE_KINASE"/>
    <property type="match status" value="1"/>
</dbReference>
<evidence type="ECO:0000313" key="13">
    <source>
        <dbReference type="Proteomes" id="UP000198565"/>
    </source>
</evidence>
<evidence type="ECO:0000313" key="12">
    <source>
        <dbReference type="EMBL" id="SFL82499.1"/>
    </source>
</evidence>
<feature type="binding site" evidence="11">
    <location>
        <position position="133"/>
    </location>
    <ligand>
        <name>substrate</name>
    </ligand>
</feature>
<organism evidence="12 13">
    <name type="scientific">Gracilibacillus orientalis</name>
    <dbReference type="NCBI Taxonomy" id="334253"/>
    <lineage>
        <taxon>Bacteria</taxon>
        <taxon>Bacillati</taxon>
        <taxon>Bacillota</taxon>
        <taxon>Bacilli</taxon>
        <taxon>Bacillales</taxon>
        <taxon>Bacillaceae</taxon>
        <taxon>Gracilibacillus</taxon>
    </lineage>
</organism>
<keyword evidence="11" id="KW-0963">Cytoplasm</keyword>
<gene>
    <name evidence="11" type="primary">aroK</name>
    <name evidence="12" type="ORF">SAMN04487943_104176</name>
</gene>
<dbReference type="InterPro" id="IPR000623">
    <property type="entry name" value="Shikimate_kinase/TSH1"/>
</dbReference>
<dbReference type="PANTHER" id="PTHR21087:SF16">
    <property type="entry name" value="SHIKIMATE KINASE 1, CHLOROPLASTIC"/>
    <property type="match status" value="1"/>
</dbReference>
<feature type="binding site" evidence="11">
    <location>
        <position position="57"/>
    </location>
    <ligand>
        <name>substrate</name>
    </ligand>
</feature>
<dbReference type="PANTHER" id="PTHR21087">
    <property type="entry name" value="SHIKIMATE KINASE"/>
    <property type="match status" value="1"/>
</dbReference>
<dbReference type="OrthoDB" id="9800332at2"/>
<comment type="caution">
    <text evidence="11">Lacks conserved residue(s) required for the propagation of feature annotation.</text>
</comment>
<dbReference type="UniPathway" id="UPA00053">
    <property type="reaction ID" value="UER00088"/>
</dbReference>
<dbReference type="Gene3D" id="3.40.50.300">
    <property type="entry name" value="P-loop containing nucleotide triphosphate hydrolases"/>
    <property type="match status" value="1"/>
</dbReference>
<evidence type="ECO:0000256" key="4">
    <source>
        <dbReference type="ARBA" id="ARBA00022605"/>
    </source>
</evidence>
<dbReference type="HAMAP" id="MF_00109">
    <property type="entry name" value="Shikimate_kinase"/>
    <property type="match status" value="1"/>
</dbReference>
<dbReference type="InterPro" id="IPR027417">
    <property type="entry name" value="P-loop_NTPase"/>
</dbReference>
<evidence type="ECO:0000256" key="5">
    <source>
        <dbReference type="ARBA" id="ARBA00022679"/>
    </source>
</evidence>
<accession>A0A1I4KVC8</accession>
<keyword evidence="4 11" id="KW-0028">Amino-acid biosynthesis</keyword>
<dbReference type="EC" id="2.7.1.71" evidence="3 11"/>
<evidence type="ECO:0000256" key="8">
    <source>
        <dbReference type="ARBA" id="ARBA00022840"/>
    </source>
</evidence>
<keyword evidence="5 11" id="KW-0808">Transferase</keyword>
<evidence type="ECO:0000256" key="10">
    <source>
        <dbReference type="ARBA" id="ARBA00048567"/>
    </source>
</evidence>
<dbReference type="STRING" id="334253.SAMN04487943_104176"/>
<dbReference type="Pfam" id="PF01202">
    <property type="entry name" value="SKI"/>
    <property type="match status" value="1"/>
</dbReference>
<comment type="catalytic activity">
    <reaction evidence="10 11">
        <text>shikimate + ATP = 3-phosphoshikimate + ADP + H(+)</text>
        <dbReference type="Rhea" id="RHEA:13121"/>
        <dbReference type="ChEBI" id="CHEBI:15378"/>
        <dbReference type="ChEBI" id="CHEBI:30616"/>
        <dbReference type="ChEBI" id="CHEBI:36208"/>
        <dbReference type="ChEBI" id="CHEBI:145989"/>
        <dbReference type="ChEBI" id="CHEBI:456216"/>
        <dbReference type="EC" id="2.7.1.71"/>
    </reaction>
</comment>
<comment type="similarity">
    <text evidence="2 11">Belongs to the shikimate kinase family.</text>
</comment>
<comment type="cofactor">
    <cofactor evidence="11">
        <name>Mg(2+)</name>
        <dbReference type="ChEBI" id="CHEBI:18420"/>
    </cofactor>
    <text evidence="11">Binds 1 Mg(2+) ion per subunit.</text>
</comment>
<comment type="subunit">
    <text evidence="11">Monomer.</text>
</comment>
<keyword evidence="8 11" id="KW-0067">ATP-binding</keyword>
<dbReference type="GO" id="GO:0005829">
    <property type="term" value="C:cytosol"/>
    <property type="evidence" value="ECO:0007669"/>
    <property type="project" value="TreeGrafter"/>
</dbReference>
<reference evidence="13" key="1">
    <citation type="submission" date="2016-10" db="EMBL/GenBank/DDBJ databases">
        <authorList>
            <person name="Varghese N."/>
            <person name="Submissions S."/>
        </authorList>
    </citation>
    <scope>NUCLEOTIDE SEQUENCE [LARGE SCALE GENOMIC DNA]</scope>
    <source>
        <strain evidence="13">CGMCC 1.4250</strain>
    </source>
</reference>
<protein>
    <recommendedName>
        <fullName evidence="3 11">Shikimate kinase</fullName>
        <shortName evidence="11">SK</shortName>
        <ecNumber evidence="3 11">2.7.1.71</ecNumber>
    </recommendedName>
</protein>
<dbReference type="RefSeq" id="WP_091483334.1">
    <property type="nucleotide sequence ID" value="NZ_FOTR01000004.1"/>
</dbReference>
<dbReference type="GO" id="GO:0005524">
    <property type="term" value="F:ATP binding"/>
    <property type="evidence" value="ECO:0007669"/>
    <property type="project" value="UniProtKB-UniRule"/>
</dbReference>